<feature type="region of interest" description="Disordered" evidence="1">
    <location>
        <begin position="168"/>
        <end position="187"/>
    </location>
</feature>
<dbReference type="Proteomes" id="UP000789396">
    <property type="component" value="Unassembled WGS sequence"/>
</dbReference>
<evidence type="ECO:0000313" key="3">
    <source>
        <dbReference type="EMBL" id="CAG8491555.1"/>
    </source>
</evidence>
<evidence type="ECO:0000313" key="4">
    <source>
        <dbReference type="Proteomes" id="UP000789396"/>
    </source>
</evidence>
<evidence type="ECO:0000259" key="2">
    <source>
        <dbReference type="Pfam" id="PF07714"/>
    </source>
</evidence>
<organism evidence="3 4">
    <name type="scientific">Racocetra fulgida</name>
    <dbReference type="NCBI Taxonomy" id="60492"/>
    <lineage>
        <taxon>Eukaryota</taxon>
        <taxon>Fungi</taxon>
        <taxon>Fungi incertae sedis</taxon>
        <taxon>Mucoromycota</taxon>
        <taxon>Glomeromycotina</taxon>
        <taxon>Glomeromycetes</taxon>
        <taxon>Diversisporales</taxon>
        <taxon>Gigasporaceae</taxon>
        <taxon>Racocetra</taxon>
    </lineage>
</organism>
<protein>
    <submittedName>
        <fullName evidence="3">10490_t:CDS:1</fullName>
    </submittedName>
</protein>
<dbReference type="OrthoDB" id="2427446at2759"/>
<sequence>MADHCKLEDYIKEQKIKIYDFKNIEIVRQISGAYGIVRKSVLYEEFDVALKIIQIDEEDKIIEEYVREISILQQVSNHPNIIEFYGITKECLRNIEPSPERQFYSSPEPQNKDPVECPKTILMIECPENIEPLPKRQSHSSSEPQNEDPVENPETMSIIECQENIEPLPKRQSHSSSEPQNEDPVENPETMSIIECQENIEQHSHSETSSPEYSPHPPLEPQFINFLKQSTLVTIEHAFEIASQISQPQCYDRISTKFKLLLKNAGKFDNN</sequence>
<dbReference type="SUPFAM" id="SSF56112">
    <property type="entry name" value="Protein kinase-like (PK-like)"/>
    <property type="match status" value="1"/>
</dbReference>
<dbReference type="Pfam" id="PF07714">
    <property type="entry name" value="PK_Tyr_Ser-Thr"/>
    <property type="match status" value="1"/>
</dbReference>
<evidence type="ECO:0000256" key="1">
    <source>
        <dbReference type="SAM" id="MobiDB-lite"/>
    </source>
</evidence>
<comment type="caution">
    <text evidence="3">The sequence shown here is derived from an EMBL/GenBank/DDBJ whole genome shotgun (WGS) entry which is preliminary data.</text>
</comment>
<accession>A0A9N8WJD8</accession>
<proteinExistence type="predicted"/>
<dbReference type="EMBL" id="CAJVPZ010001394">
    <property type="protein sequence ID" value="CAG8491555.1"/>
    <property type="molecule type" value="Genomic_DNA"/>
</dbReference>
<name>A0A9N8WJD8_9GLOM</name>
<keyword evidence="4" id="KW-1185">Reference proteome</keyword>
<dbReference type="GO" id="GO:0004672">
    <property type="term" value="F:protein kinase activity"/>
    <property type="evidence" value="ECO:0007669"/>
    <property type="project" value="InterPro"/>
</dbReference>
<feature type="domain" description="Serine-threonine/tyrosine-protein kinase catalytic" evidence="2">
    <location>
        <begin position="31"/>
        <end position="89"/>
    </location>
</feature>
<dbReference type="InterPro" id="IPR011009">
    <property type="entry name" value="Kinase-like_dom_sf"/>
</dbReference>
<gene>
    <name evidence="3" type="ORF">RFULGI_LOCUS2008</name>
</gene>
<dbReference type="InterPro" id="IPR001245">
    <property type="entry name" value="Ser-Thr/Tyr_kinase_cat_dom"/>
</dbReference>
<reference evidence="3" key="1">
    <citation type="submission" date="2021-06" db="EMBL/GenBank/DDBJ databases">
        <authorList>
            <person name="Kallberg Y."/>
            <person name="Tangrot J."/>
            <person name="Rosling A."/>
        </authorList>
    </citation>
    <scope>NUCLEOTIDE SEQUENCE</scope>
    <source>
        <strain evidence="3">IN212</strain>
    </source>
</reference>
<dbReference type="AlphaFoldDB" id="A0A9N8WJD8"/>
<feature type="region of interest" description="Disordered" evidence="1">
    <location>
        <begin position="132"/>
        <end position="152"/>
    </location>
</feature>
<dbReference type="Gene3D" id="3.30.200.20">
    <property type="entry name" value="Phosphorylase Kinase, domain 1"/>
    <property type="match status" value="1"/>
</dbReference>